<protein>
    <submittedName>
        <fullName evidence="1">Uncharacterized protein</fullName>
    </submittedName>
</protein>
<dbReference type="EMBL" id="JAWCUI010000008">
    <property type="protein sequence ID" value="KAL1901048.1"/>
    <property type="molecule type" value="Genomic_DNA"/>
</dbReference>
<reference evidence="1 2" key="1">
    <citation type="journal article" date="2024" name="IMA Fungus">
        <title>IMA Genome - F19 : A genome assembly and annotation guide to empower mycologists, including annotated draft genome sequences of Ceratocystis pirilliformis, Diaporthe australafricana, Fusarium ophioides, Paecilomyces lecythidis, and Sporothrix stenoceras.</title>
        <authorList>
            <person name="Aylward J."/>
            <person name="Wilson A.M."/>
            <person name="Visagie C.M."/>
            <person name="Spraker J."/>
            <person name="Barnes I."/>
            <person name="Buitendag C."/>
            <person name="Ceriani C."/>
            <person name="Del Mar Angel L."/>
            <person name="du Plessis D."/>
            <person name="Fuchs T."/>
            <person name="Gasser K."/>
            <person name="Kramer D."/>
            <person name="Li W."/>
            <person name="Munsamy K."/>
            <person name="Piso A."/>
            <person name="Price J.L."/>
            <person name="Sonnekus B."/>
            <person name="Thomas C."/>
            <person name="van der Nest A."/>
            <person name="van Dijk A."/>
            <person name="van Heerden A."/>
            <person name="van Vuuren N."/>
            <person name="Yilmaz N."/>
            <person name="Duong T.A."/>
            <person name="van der Merwe N.A."/>
            <person name="Wingfield M.J."/>
            <person name="Wingfield B.D."/>
        </authorList>
    </citation>
    <scope>NUCLEOTIDE SEQUENCE [LARGE SCALE GENOMIC DNA]</scope>
    <source>
        <strain evidence="1 2">CMW 5346</strain>
    </source>
</reference>
<comment type="caution">
    <text evidence="1">The sequence shown here is derived from an EMBL/GenBank/DDBJ whole genome shotgun (WGS) entry which is preliminary data.</text>
</comment>
<proteinExistence type="predicted"/>
<sequence>MPSYARRMHGAGSSRRLVLLDNPDPDGYIFEEQALTIENTRAAVRWLRQSMGSKLVDNAYKTIAAIGHVYVEPVADTSDMGKNFRAVRVTTVQNGIGPDRPFEDNTGYAALDAALRLTWDMGGAVDASHPGCVAVIDAYGYVAPLAMAPVVRDGDSVVPLEVRPEVVTMRWELAERRGSAW</sequence>
<gene>
    <name evidence="1" type="ORF">Sste5346_002115</name>
</gene>
<evidence type="ECO:0000313" key="1">
    <source>
        <dbReference type="EMBL" id="KAL1901048.1"/>
    </source>
</evidence>
<evidence type="ECO:0000313" key="2">
    <source>
        <dbReference type="Proteomes" id="UP001583186"/>
    </source>
</evidence>
<name>A0ABR3ZMI2_9PEZI</name>
<keyword evidence="2" id="KW-1185">Reference proteome</keyword>
<accession>A0ABR3ZMI2</accession>
<dbReference type="Proteomes" id="UP001583186">
    <property type="component" value="Unassembled WGS sequence"/>
</dbReference>
<organism evidence="1 2">
    <name type="scientific">Sporothrix stenoceras</name>
    <dbReference type="NCBI Taxonomy" id="5173"/>
    <lineage>
        <taxon>Eukaryota</taxon>
        <taxon>Fungi</taxon>
        <taxon>Dikarya</taxon>
        <taxon>Ascomycota</taxon>
        <taxon>Pezizomycotina</taxon>
        <taxon>Sordariomycetes</taxon>
        <taxon>Sordariomycetidae</taxon>
        <taxon>Ophiostomatales</taxon>
        <taxon>Ophiostomataceae</taxon>
        <taxon>Sporothrix</taxon>
    </lineage>
</organism>